<name>V4AR73_LOTGI</name>
<sequence length="716" mass="81470">MADTLENIHYNANLEHQIKKILNATDDEFIYRDFIDGKISKKFKSSKKKSKKEDAFDMCGWIPHGAVTLRKIERSNTDSARDLNRELISWKEQCGINPSDRHYFHFKHYKDTKKYIEQYRRECVCLRNTVIPKNNECLDIKRIRKVNKNKHLRTTTTSSPTRNGESKPATFSYTNRGASLLTKLSDTVYNNDYNADEGKHMDTQTNKQVAQNTPPENRILSPVKGINSPRTIDKLKASVQYLEKCDTSINESEYSDASEQSDDNAEIAMPMLCLSDSNEGSTNVTSKEDAALATFSPQNDHLDNELSDSYSDPISDSSCAKDSPKPDLSVSTRPENGFHKPFYPDTRFGDKKIITSPEFPVVKSVPSLPISEVNNSGEKVWKPTTRKSPLNRMNELEKERQVGINHPFKSKNPFRDVNSQSRHAENRFVSVSENINPPGKIRPVLIQSQTNTSQFPQPMCYSFKADSAKIPERFEGQRKIFPQKSSSASDVFQVKNDFSDISRSPSTPKSIRRESSYRQKLYFPTEEFKSPRLEYTVKKDTHAYAETPISMPSIYMYKHGLRVVVNKDITVQSDNTSNQLPALNVKPSTDNTTSSKKQFLQISEYTPTMDGKHHTSLPAVDYDSDDQPTSDAAQETQARKVLPRKLKAQKDKFASYNISDKKMKQFVEMNNCEQNSTKKKLLDDSQGGPSIANGMWFDSNGRAYVSLAARYEPIKK</sequence>
<feature type="compositionally biased region" description="Low complexity" evidence="1">
    <location>
        <begin position="307"/>
        <end position="318"/>
    </location>
</feature>
<accession>V4AR73</accession>
<gene>
    <name evidence="2" type="ORF">LOTGIDRAFT_160186</name>
</gene>
<dbReference type="KEGG" id="lgi:LOTGIDRAFT_160186"/>
<feature type="region of interest" description="Disordered" evidence="1">
    <location>
        <begin position="605"/>
        <end position="638"/>
    </location>
</feature>
<dbReference type="AlphaFoldDB" id="V4AR73"/>
<dbReference type="HOGENOM" id="CLU_385998_0_0_1"/>
<dbReference type="EMBL" id="KB201549">
    <property type="protein sequence ID" value="ESO96196.1"/>
    <property type="molecule type" value="Genomic_DNA"/>
</dbReference>
<proteinExistence type="predicted"/>
<keyword evidence="3" id="KW-1185">Reference proteome</keyword>
<feature type="region of interest" description="Disordered" evidence="1">
    <location>
        <begin position="295"/>
        <end position="344"/>
    </location>
</feature>
<feature type="region of interest" description="Disordered" evidence="1">
    <location>
        <begin position="151"/>
        <end position="172"/>
    </location>
</feature>
<dbReference type="Proteomes" id="UP000030746">
    <property type="component" value="Unassembled WGS sequence"/>
</dbReference>
<evidence type="ECO:0000256" key="1">
    <source>
        <dbReference type="SAM" id="MobiDB-lite"/>
    </source>
</evidence>
<dbReference type="GeneID" id="20238326"/>
<dbReference type="CTD" id="20238326"/>
<evidence type="ECO:0000313" key="3">
    <source>
        <dbReference type="Proteomes" id="UP000030746"/>
    </source>
</evidence>
<dbReference type="RefSeq" id="XP_009053309.1">
    <property type="nucleotide sequence ID" value="XM_009055061.1"/>
</dbReference>
<dbReference type="OrthoDB" id="10072175at2759"/>
<evidence type="ECO:0000313" key="2">
    <source>
        <dbReference type="EMBL" id="ESO96196.1"/>
    </source>
</evidence>
<feature type="compositionally biased region" description="Polar residues" evidence="1">
    <location>
        <begin position="154"/>
        <end position="172"/>
    </location>
</feature>
<protein>
    <submittedName>
        <fullName evidence="2">Uncharacterized protein</fullName>
    </submittedName>
</protein>
<organism evidence="2 3">
    <name type="scientific">Lottia gigantea</name>
    <name type="common">Giant owl limpet</name>
    <dbReference type="NCBI Taxonomy" id="225164"/>
    <lineage>
        <taxon>Eukaryota</taxon>
        <taxon>Metazoa</taxon>
        <taxon>Spiralia</taxon>
        <taxon>Lophotrochozoa</taxon>
        <taxon>Mollusca</taxon>
        <taxon>Gastropoda</taxon>
        <taxon>Patellogastropoda</taxon>
        <taxon>Lottioidea</taxon>
        <taxon>Lottiidae</taxon>
        <taxon>Lottia</taxon>
    </lineage>
</organism>
<reference evidence="2 3" key="1">
    <citation type="journal article" date="2013" name="Nature">
        <title>Insights into bilaterian evolution from three spiralian genomes.</title>
        <authorList>
            <person name="Simakov O."/>
            <person name="Marletaz F."/>
            <person name="Cho S.J."/>
            <person name="Edsinger-Gonzales E."/>
            <person name="Havlak P."/>
            <person name="Hellsten U."/>
            <person name="Kuo D.H."/>
            <person name="Larsson T."/>
            <person name="Lv J."/>
            <person name="Arendt D."/>
            <person name="Savage R."/>
            <person name="Osoegawa K."/>
            <person name="de Jong P."/>
            <person name="Grimwood J."/>
            <person name="Chapman J.A."/>
            <person name="Shapiro H."/>
            <person name="Aerts A."/>
            <person name="Otillar R.P."/>
            <person name="Terry A.Y."/>
            <person name="Boore J.L."/>
            <person name="Grigoriev I.V."/>
            <person name="Lindberg D.R."/>
            <person name="Seaver E.C."/>
            <person name="Weisblat D.A."/>
            <person name="Putnam N.H."/>
            <person name="Rokhsar D.S."/>
        </authorList>
    </citation>
    <scope>NUCLEOTIDE SEQUENCE [LARGE SCALE GENOMIC DNA]</scope>
</reference>